<dbReference type="EMBL" id="HACM01005737">
    <property type="protein sequence ID" value="CRZ06179.1"/>
    <property type="molecule type" value="Transcribed_RNA"/>
</dbReference>
<accession>A0A0H5RCF0</accession>
<sequence length="129" mass="14536">MSLQTAVAALISGFTEELHRNCIHPGCDSCKQVQTLTIEAMPTSVLFITLPIGVPDDNVPLVDSTTIFCPDTLYVLNEEWRLMARISATTMTGSHFYAHIRREFQGMMPGFYHFDDLQNHGEQFSIQLL</sequence>
<reference evidence="1" key="1">
    <citation type="submission" date="2015-04" db="EMBL/GenBank/DDBJ databases">
        <title>The genome sequence of the plant pathogenic Rhizarian Plasmodiophora brassicae reveals insights in its biotrophic life cycle and the origin of chitin synthesis.</title>
        <authorList>
            <person name="Schwelm A."/>
            <person name="Fogelqvist J."/>
            <person name="Knaust A."/>
            <person name="Julke S."/>
            <person name="Lilja T."/>
            <person name="Dhandapani V."/>
            <person name="Bonilla-Rosso G."/>
            <person name="Karlsson M."/>
            <person name="Shevchenko A."/>
            <person name="Choi S.R."/>
            <person name="Kim H.G."/>
            <person name="Park J.Y."/>
            <person name="Lim Y.P."/>
            <person name="Ludwig-Muller J."/>
            <person name="Dixelius C."/>
        </authorList>
    </citation>
    <scope>NUCLEOTIDE SEQUENCE</scope>
    <source>
        <tissue evidence="1">Potato root galls</tissue>
    </source>
</reference>
<evidence type="ECO:0000313" key="1">
    <source>
        <dbReference type="EMBL" id="CRZ06179.1"/>
    </source>
</evidence>
<name>A0A0H5RCF0_9EUKA</name>
<protein>
    <submittedName>
        <fullName evidence="1">Uncharacterized protein</fullName>
    </submittedName>
</protein>
<organism evidence="1">
    <name type="scientific">Spongospora subterranea</name>
    <dbReference type="NCBI Taxonomy" id="70186"/>
    <lineage>
        <taxon>Eukaryota</taxon>
        <taxon>Sar</taxon>
        <taxon>Rhizaria</taxon>
        <taxon>Endomyxa</taxon>
        <taxon>Phytomyxea</taxon>
        <taxon>Plasmodiophorida</taxon>
        <taxon>Plasmodiophoridae</taxon>
        <taxon>Spongospora</taxon>
    </lineage>
</organism>
<proteinExistence type="predicted"/>
<dbReference type="AlphaFoldDB" id="A0A0H5RCF0"/>